<evidence type="ECO:0000313" key="7">
    <source>
        <dbReference type="EMBL" id="JAQ10297.1"/>
    </source>
</evidence>
<evidence type="ECO:0000313" key="3">
    <source>
        <dbReference type="EMBL" id="JAG35924.1"/>
    </source>
</evidence>
<dbReference type="PANTHER" id="PTHR31336">
    <property type="entry name" value="LIN37 HOMOLOG"/>
    <property type="match status" value="1"/>
</dbReference>
<proteinExistence type="predicted"/>
<feature type="region of interest" description="Disordered" evidence="1">
    <location>
        <begin position="1"/>
        <end position="82"/>
    </location>
</feature>
<evidence type="ECO:0000313" key="4">
    <source>
        <dbReference type="EMBL" id="JAG53010.1"/>
    </source>
</evidence>
<protein>
    <submittedName>
        <fullName evidence="5">Protein lin-37</fullName>
    </submittedName>
</protein>
<reference evidence="2" key="1">
    <citation type="journal article" date="2014" name="PLoS ONE">
        <title>Transcriptome-Based Identification of ABC Transporters in the Western Tarnished Plant Bug Lygus hesperus.</title>
        <authorList>
            <person name="Hull J.J."/>
            <person name="Chaney K."/>
            <person name="Geib S.M."/>
            <person name="Fabrick J.A."/>
            <person name="Brent C.S."/>
            <person name="Walsh D."/>
            <person name="Lavine L.C."/>
        </authorList>
    </citation>
    <scope>NUCLEOTIDE SEQUENCE</scope>
</reference>
<name>A0A0A9YXU8_LYGHE</name>
<sequence>MVKKRRLNSVAKSRVIEKSPSRGDELVSARDRFKGALQDLLPHSEDDSDSSEDDGWANKSKRQQKKKAQNETPAEDKQHQQPFVMKLYDRSVDLAQFTENTGLYVICRAWMANQPHQTYNIAVPPPKRPQTPEIKEEPMSPGREEEFVKDTYWLPPPSDRYDKVEGNIRIPAPIKRTTEFEHMYEEDVEPPSKDDLLKDNLIHWQKVRKSWHDASKRNEDRYSRSLKTLVAIFNKAQRQSP</sequence>
<evidence type="ECO:0000313" key="2">
    <source>
        <dbReference type="EMBL" id="JAG35923.1"/>
    </source>
</evidence>
<gene>
    <name evidence="7" type="primary">Lin37_2</name>
    <name evidence="5" type="synonym">Lin37_0</name>
    <name evidence="6" type="synonym">Lin37_1</name>
    <name evidence="2" type="ORF">CM83_33287</name>
    <name evidence="3" type="ORF">CM83_33288</name>
    <name evidence="6" type="ORF">g.56909</name>
    <name evidence="5" type="ORF">g.56912</name>
    <name evidence="7" type="ORF">g.56916</name>
</gene>
<dbReference type="EMBL" id="GBRD01012816">
    <property type="protein sequence ID" value="JAG53010.1"/>
    <property type="molecule type" value="Transcribed_RNA"/>
</dbReference>
<dbReference type="EMBL" id="GDHC01012254">
    <property type="protein sequence ID" value="JAQ06375.1"/>
    <property type="molecule type" value="Transcribed_RNA"/>
</dbReference>
<feature type="compositionally biased region" description="Acidic residues" evidence="1">
    <location>
        <begin position="46"/>
        <end position="55"/>
    </location>
</feature>
<reference evidence="4" key="3">
    <citation type="submission" date="2014-09" db="EMBL/GenBank/DDBJ databases">
        <authorList>
            <person name="Magalhaes I.L.F."/>
            <person name="Oliveira U."/>
            <person name="Santos F.R."/>
            <person name="Vidigal T.H.D.A."/>
            <person name="Brescovit A.D."/>
            <person name="Santos A.J."/>
        </authorList>
    </citation>
    <scope>NUCLEOTIDE SEQUENCE</scope>
</reference>
<organism evidence="2">
    <name type="scientific">Lygus hesperus</name>
    <name type="common">Western plant bug</name>
    <dbReference type="NCBI Taxonomy" id="30085"/>
    <lineage>
        <taxon>Eukaryota</taxon>
        <taxon>Metazoa</taxon>
        <taxon>Ecdysozoa</taxon>
        <taxon>Arthropoda</taxon>
        <taxon>Hexapoda</taxon>
        <taxon>Insecta</taxon>
        <taxon>Pterygota</taxon>
        <taxon>Neoptera</taxon>
        <taxon>Paraneoptera</taxon>
        <taxon>Hemiptera</taxon>
        <taxon>Heteroptera</taxon>
        <taxon>Panheteroptera</taxon>
        <taxon>Cimicomorpha</taxon>
        <taxon>Miridae</taxon>
        <taxon>Mirini</taxon>
        <taxon>Lygus</taxon>
    </lineage>
</organism>
<dbReference type="EMBL" id="GBHO01007681">
    <property type="protein sequence ID" value="JAG35923.1"/>
    <property type="molecule type" value="Transcribed_RNA"/>
</dbReference>
<reference evidence="5" key="4">
    <citation type="journal article" date="2016" name="Gigascience">
        <title>De novo construction of an expanded transcriptome assembly for the western tarnished plant bug, Lygus hesperus.</title>
        <authorList>
            <person name="Tassone E.E."/>
            <person name="Geib S.M."/>
            <person name="Hall B."/>
            <person name="Fabrick J.A."/>
            <person name="Brent C.S."/>
            <person name="Hull J.J."/>
        </authorList>
    </citation>
    <scope>NUCLEOTIDE SEQUENCE</scope>
</reference>
<feature type="compositionally biased region" description="Basic and acidic residues" evidence="1">
    <location>
        <begin position="14"/>
        <end position="34"/>
    </location>
</feature>
<evidence type="ECO:0000313" key="6">
    <source>
        <dbReference type="EMBL" id="JAQ09767.1"/>
    </source>
</evidence>
<dbReference type="Pfam" id="PF15306">
    <property type="entry name" value="LIN37"/>
    <property type="match status" value="1"/>
</dbReference>
<dbReference type="PANTHER" id="PTHR31336:SF3">
    <property type="entry name" value="PROTEIN LIN-37 HOMOLOG"/>
    <property type="match status" value="1"/>
</dbReference>
<dbReference type="EMBL" id="GDHC01008332">
    <property type="protein sequence ID" value="JAQ10297.1"/>
    <property type="molecule type" value="Transcribed_RNA"/>
</dbReference>
<reference evidence="2" key="2">
    <citation type="submission" date="2014-07" db="EMBL/GenBank/DDBJ databases">
        <authorList>
            <person name="Hull J."/>
        </authorList>
    </citation>
    <scope>NUCLEOTIDE SEQUENCE</scope>
</reference>
<evidence type="ECO:0000313" key="5">
    <source>
        <dbReference type="EMBL" id="JAQ06375.1"/>
    </source>
</evidence>
<feature type="compositionally biased region" description="Basic and acidic residues" evidence="1">
    <location>
        <begin position="133"/>
        <end position="145"/>
    </location>
</feature>
<accession>A0A0A9YXU8</accession>
<dbReference type="GO" id="GO:0017053">
    <property type="term" value="C:transcription repressor complex"/>
    <property type="evidence" value="ECO:0007669"/>
    <property type="project" value="InterPro"/>
</dbReference>
<dbReference type="AlphaFoldDB" id="A0A0A9YXU8"/>
<feature type="region of interest" description="Disordered" evidence="1">
    <location>
        <begin position="121"/>
        <end position="145"/>
    </location>
</feature>
<evidence type="ECO:0000256" key="1">
    <source>
        <dbReference type="SAM" id="MobiDB-lite"/>
    </source>
</evidence>
<dbReference type="EMBL" id="GDHC01008862">
    <property type="protein sequence ID" value="JAQ09767.1"/>
    <property type="molecule type" value="Transcribed_RNA"/>
</dbReference>
<dbReference type="GO" id="GO:0000122">
    <property type="term" value="P:negative regulation of transcription by RNA polymerase II"/>
    <property type="evidence" value="ECO:0007669"/>
    <property type="project" value="TreeGrafter"/>
</dbReference>
<dbReference type="EMBL" id="GBHO01007680">
    <property type="protein sequence ID" value="JAG35924.1"/>
    <property type="molecule type" value="Transcribed_RNA"/>
</dbReference>
<dbReference type="InterPro" id="IPR028226">
    <property type="entry name" value="LIN37"/>
</dbReference>
<dbReference type="GO" id="GO:0031523">
    <property type="term" value="C:Myb complex"/>
    <property type="evidence" value="ECO:0007669"/>
    <property type="project" value="TreeGrafter"/>
</dbReference>